<sequence length="227" mass="26016">NLAITDELAHVDSFPSEKDDDLFDFEDNNDECRNILYRDPFDDIQSDDDDDLFDLKSNNDEWKRLFDSTLPEESSESTEIGTLLSSPFGNEDKVFNPGILILGETRIFNDESKDKDFKVNTSSEALLILEERNFVSISSDQELLFYLELSVTETLLSFSSENEDKVFNPGILTSKRVHSLTLELSHRIYETFKIVNVHPNILNEGPMNIFPFFCFCPKDKGIRGESS</sequence>
<protein>
    <submittedName>
        <fullName evidence="1">Uncharacterized protein</fullName>
    </submittedName>
</protein>
<organism evidence="1 2">
    <name type="scientific">Tanacetum coccineum</name>
    <dbReference type="NCBI Taxonomy" id="301880"/>
    <lineage>
        <taxon>Eukaryota</taxon>
        <taxon>Viridiplantae</taxon>
        <taxon>Streptophyta</taxon>
        <taxon>Embryophyta</taxon>
        <taxon>Tracheophyta</taxon>
        <taxon>Spermatophyta</taxon>
        <taxon>Magnoliopsida</taxon>
        <taxon>eudicotyledons</taxon>
        <taxon>Gunneridae</taxon>
        <taxon>Pentapetalae</taxon>
        <taxon>asterids</taxon>
        <taxon>campanulids</taxon>
        <taxon>Asterales</taxon>
        <taxon>Asteraceae</taxon>
        <taxon>Asteroideae</taxon>
        <taxon>Anthemideae</taxon>
        <taxon>Anthemidinae</taxon>
        <taxon>Tanacetum</taxon>
    </lineage>
</organism>
<keyword evidence="2" id="KW-1185">Reference proteome</keyword>
<name>A0ABQ4WCJ7_9ASTR</name>
<comment type="caution">
    <text evidence="1">The sequence shown here is derived from an EMBL/GenBank/DDBJ whole genome shotgun (WGS) entry which is preliminary data.</text>
</comment>
<dbReference type="EMBL" id="BQNB010008528">
    <property type="protein sequence ID" value="GJS50612.1"/>
    <property type="molecule type" value="Genomic_DNA"/>
</dbReference>
<evidence type="ECO:0000313" key="2">
    <source>
        <dbReference type="Proteomes" id="UP001151760"/>
    </source>
</evidence>
<proteinExistence type="predicted"/>
<dbReference type="Proteomes" id="UP001151760">
    <property type="component" value="Unassembled WGS sequence"/>
</dbReference>
<accession>A0ABQ4WCJ7</accession>
<reference evidence="1" key="2">
    <citation type="submission" date="2022-01" db="EMBL/GenBank/DDBJ databases">
        <authorList>
            <person name="Yamashiro T."/>
            <person name="Shiraishi A."/>
            <person name="Satake H."/>
            <person name="Nakayama K."/>
        </authorList>
    </citation>
    <scope>NUCLEOTIDE SEQUENCE</scope>
</reference>
<feature type="non-terminal residue" evidence="1">
    <location>
        <position position="1"/>
    </location>
</feature>
<reference evidence="1" key="1">
    <citation type="journal article" date="2022" name="Int. J. Mol. Sci.">
        <title>Draft Genome of Tanacetum Coccineum: Genomic Comparison of Closely Related Tanacetum-Family Plants.</title>
        <authorList>
            <person name="Yamashiro T."/>
            <person name="Shiraishi A."/>
            <person name="Nakayama K."/>
            <person name="Satake H."/>
        </authorList>
    </citation>
    <scope>NUCLEOTIDE SEQUENCE</scope>
</reference>
<gene>
    <name evidence="1" type="ORF">Tco_0623974</name>
</gene>
<evidence type="ECO:0000313" key="1">
    <source>
        <dbReference type="EMBL" id="GJS50612.1"/>
    </source>
</evidence>